<name>A0A371FCC2_MUCPR</name>
<dbReference type="AlphaFoldDB" id="A0A371FCC2"/>
<protein>
    <submittedName>
        <fullName evidence="1">Uncharacterized protein</fullName>
    </submittedName>
</protein>
<keyword evidence="2" id="KW-1185">Reference proteome</keyword>
<proteinExistence type="predicted"/>
<dbReference type="Proteomes" id="UP000257109">
    <property type="component" value="Unassembled WGS sequence"/>
</dbReference>
<comment type="caution">
    <text evidence="1">The sequence shown here is derived from an EMBL/GenBank/DDBJ whole genome shotgun (WGS) entry which is preliminary data.</text>
</comment>
<accession>A0A371FCC2</accession>
<feature type="non-terminal residue" evidence="1">
    <location>
        <position position="1"/>
    </location>
</feature>
<evidence type="ECO:0000313" key="1">
    <source>
        <dbReference type="EMBL" id="RDX75763.1"/>
    </source>
</evidence>
<organism evidence="1 2">
    <name type="scientific">Mucuna pruriens</name>
    <name type="common">Velvet bean</name>
    <name type="synonym">Dolichos pruriens</name>
    <dbReference type="NCBI Taxonomy" id="157652"/>
    <lineage>
        <taxon>Eukaryota</taxon>
        <taxon>Viridiplantae</taxon>
        <taxon>Streptophyta</taxon>
        <taxon>Embryophyta</taxon>
        <taxon>Tracheophyta</taxon>
        <taxon>Spermatophyta</taxon>
        <taxon>Magnoliopsida</taxon>
        <taxon>eudicotyledons</taxon>
        <taxon>Gunneridae</taxon>
        <taxon>Pentapetalae</taxon>
        <taxon>rosids</taxon>
        <taxon>fabids</taxon>
        <taxon>Fabales</taxon>
        <taxon>Fabaceae</taxon>
        <taxon>Papilionoideae</taxon>
        <taxon>50 kb inversion clade</taxon>
        <taxon>NPAAA clade</taxon>
        <taxon>indigoferoid/millettioid clade</taxon>
        <taxon>Phaseoleae</taxon>
        <taxon>Mucuna</taxon>
    </lineage>
</organism>
<gene>
    <name evidence="1" type="ORF">CR513_44320</name>
</gene>
<sequence>MGWLALNKLGTVVSTYHLCMKYSVGKEVEKVWADHQANRPNVNVLNLDLDLRCDNERERPLPTEDLKEINIGPDPAYKTRIGTTLVQEGESRLISFL</sequence>
<dbReference type="OrthoDB" id="2919534at2759"/>
<reference evidence="1" key="1">
    <citation type="submission" date="2018-05" db="EMBL/GenBank/DDBJ databases">
        <title>Draft genome of Mucuna pruriens seed.</title>
        <authorList>
            <person name="Nnadi N.E."/>
            <person name="Vos R."/>
            <person name="Hasami M.H."/>
            <person name="Devisetty U.K."/>
            <person name="Aguiy J.C."/>
        </authorList>
    </citation>
    <scope>NUCLEOTIDE SEQUENCE [LARGE SCALE GENOMIC DNA]</scope>
    <source>
        <strain evidence="1">JCA_2017</strain>
    </source>
</reference>
<dbReference type="EMBL" id="QJKJ01009733">
    <property type="protein sequence ID" value="RDX75763.1"/>
    <property type="molecule type" value="Genomic_DNA"/>
</dbReference>
<evidence type="ECO:0000313" key="2">
    <source>
        <dbReference type="Proteomes" id="UP000257109"/>
    </source>
</evidence>